<keyword evidence="2" id="KW-0012">Acyltransferase</keyword>
<dbReference type="RefSeq" id="WP_147085678.1">
    <property type="nucleotide sequence ID" value="NZ_VORM01000004.1"/>
</dbReference>
<accession>A0A5C6ZKZ2</accession>
<dbReference type="GO" id="GO:0008080">
    <property type="term" value="F:N-acetyltransferase activity"/>
    <property type="evidence" value="ECO:0007669"/>
    <property type="project" value="UniProtKB-ARBA"/>
</dbReference>
<organism evidence="4 5">
    <name type="scientific">Subsaximicrobium wynnwilliamsii</name>
    <dbReference type="NCBI Taxonomy" id="291179"/>
    <lineage>
        <taxon>Bacteria</taxon>
        <taxon>Pseudomonadati</taxon>
        <taxon>Bacteroidota</taxon>
        <taxon>Flavobacteriia</taxon>
        <taxon>Flavobacteriales</taxon>
        <taxon>Flavobacteriaceae</taxon>
        <taxon>Subsaximicrobium</taxon>
    </lineage>
</organism>
<dbReference type="PROSITE" id="PS51186">
    <property type="entry name" value="GNAT"/>
    <property type="match status" value="1"/>
</dbReference>
<evidence type="ECO:0000256" key="2">
    <source>
        <dbReference type="ARBA" id="ARBA00023315"/>
    </source>
</evidence>
<dbReference type="Gene3D" id="3.40.630.30">
    <property type="match status" value="1"/>
</dbReference>
<sequence length="141" mass="16642">MDFQFKILDASEIFQIIPMIQKLSNAKNSEAILRERFSEMVNQNYECAVIYHQKQLVGMSGLWFSTRHYVGKTVELDHVYIETDYRNQGLGKQFLAWIYAHVKAKGCNSAELNTYVQNYPSHKLYYNEGFEILGYHFLKHF</sequence>
<evidence type="ECO:0000313" key="4">
    <source>
        <dbReference type="EMBL" id="TXD90285.1"/>
    </source>
</evidence>
<dbReference type="EMBL" id="VORO01000004">
    <property type="protein sequence ID" value="TXD90285.1"/>
    <property type="molecule type" value="Genomic_DNA"/>
</dbReference>
<comment type="caution">
    <text evidence="4">The sequence shown here is derived from an EMBL/GenBank/DDBJ whole genome shotgun (WGS) entry which is preliminary data.</text>
</comment>
<gene>
    <name evidence="4" type="ORF">ESY86_05995</name>
</gene>
<evidence type="ECO:0000259" key="3">
    <source>
        <dbReference type="PROSITE" id="PS51186"/>
    </source>
</evidence>
<dbReference type="InterPro" id="IPR016181">
    <property type="entry name" value="Acyl_CoA_acyltransferase"/>
</dbReference>
<evidence type="ECO:0000256" key="1">
    <source>
        <dbReference type="ARBA" id="ARBA00022679"/>
    </source>
</evidence>
<protein>
    <submittedName>
        <fullName evidence="4">GNAT family N-acetyltransferase</fullName>
    </submittedName>
</protein>
<dbReference type="OrthoDB" id="9789603at2"/>
<dbReference type="PANTHER" id="PTHR10545">
    <property type="entry name" value="DIAMINE N-ACETYLTRANSFERASE"/>
    <property type="match status" value="1"/>
</dbReference>
<dbReference type="InterPro" id="IPR000182">
    <property type="entry name" value="GNAT_dom"/>
</dbReference>
<keyword evidence="1 4" id="KW-0808">Transferase</keyword>
<feature type="domain" description="N-acetyltransferase" evidence="3">
    <location>
        <begin position="3"/>
        <end position="141"/>
    </location>
</feature>
<dbReference type="CDD" id="cd04301">
    <property type="entry name" value="NAT_SF"/>
    <property type="match status" value="1"/>
</dbReference>
<evidence type="ECO:0000313" key="5">
    <source>
        <dbReference type="Proteomes" id="UP000321578"/>
    </source>
</evidence>
<dbReference type="AlphaFoldDB" id="A0A5C6ZKZ2"/>
<name>A0A5C6ZKZ2_9FLAO</name>
<dbReference type="InterPro" id="IPR051016">
    <property type="entry name" value="Diverse_Substrate_AcTransf"/>
</dbReference>
<keyword evidence="5" id="KW-1185">Reference proteome</keyword>
<dbReference type="PANTHER" id="PTHR10545:SF29">
    <property type="entry name" value="GH14572P-RELATED"/>
    <property type="match status" value="1"/>
</dbReference>
<dbReference type="SUPFAM" id="SSF55729">
    <property type="entry name" value="Acyl-CoA N-acyltransferases (Nat)"/>
    <property type="match status" value="1"/>
</dbReference>
<reference evidence="4 5" key="1">
    <citation type="submission" date="2019-08" db="EMBL/GenBank/DDBJ databases">
        <title>Genomes of Subsaximicrobium wynnwilliamsii strains.</title>
        <authorList>
            <person name="Bowman J.P."/>
        </authorList>
    </citation>
    <scope>NUCLEOTIDE SEQUENCE [LARGE SCALE GENOMIC DNA]</scope>
    <source>
        <strain evidence="4 5">2-80-2</strain>
    </source>
</reference>
<dbReference type="Pfam" id="PF00583">
    <property type="entry name" value="Acetyltransf_1"/>
    <property type="match status" value="1"/>
</dbReference>
<dbReference type="Proteomes" id="UP000321578">
    <property type="component" value="Unassembled WGS sequence"/>
</dbReference>
<proteinExistence type="predicted"/>